<feature type="non-terminal residue" evidence="15">
    <location>
        <position position="487"/>
    </location>
</feature>
<keyword evidence="11" id="KW-0001">2Fe-2S</keyword>
<dbReference type="PROSITE" id="PS51085">
    <property type="entry name" value="2FE2S_FER_2"/>
    <property type="match status" value="1"/>
</dbReference>
<dbReference type="FunFam" id="3.30.200.210:FF:000002">
    <property type="entry name" value="NADH-ubiquinone oxidoreductase 75 kDa subunit"/>
    <property type="match status" value="1"/>
</dbReference>
<protein>
    <recommendedName>
        <fullName evidence="11">NADH-quinone oxidoreductase</fullName>
        <ecNumber evidence="11">7.1.1.-</ecNumber>
    </recommendedName>
</protein>
<comment type="similarity">
    <text evidence="2 11">Belongs to the complex I 75 kDa subunit family.</text>
</comment>
<dbReference type="Gene3D" id="3.30.70.20">
    <property type="match status" value="1"/>
</dbReference>
<evidence type="ECO:0000259" key="13">
    <source>
        <dbReference type="PROSITE" id="PS51669"/>
    </source>
</evidence>
<dbReference type="Pfam" id="PF00384">
    <property type="entry name" value="Molybdopterin"/>
    <property type="match status" value="1"/>
</dbReference>
<dbReference type="GO" id="GO:0051539">
    <property type="term" value="F:4 iron, 4 sulfur cluster binding"/>
    <property type="evidence" value="ECO:0007669"/>
    <property type="project" value="UniProtKB-KW"/>
</dbReference>
<evidence type="ECO:0000256" key="9">
    <source>
        <dbReference type="ARBA" id="ARBA00026021"/>
    </source>
</evidence>
<dbReference type="InterPro" id="IPR001041">
    <property type="entry name" value="2Fe-2S_ferredoxin-type"/>
</dbReference>
<dbReference type="InterPro" id="IPR019574">
    <property type="entry name" value="NADH_UbQ_OxRdtase_Gsu_4Fe4S-bd"/>
</dbReference>
<evidence type="ECO:0000256" key="2">
    <source>
        <dbReference type="ARBA" id="ARBA00005404"/>
    </source>
</evidence>
<dbReference type="InterPro" id="IPR006656">
    <property type="entry name" value="Mopterin_OxRdtase"/>
</dbReference>
<evidence type="ECO:0000256" key="3">
    <source>
        <dbReference type="ARBA" id="ARBA00022485"/>
    </source>
</evidence>
<dbReference type="GO" id="GO:0016020">
    <property type="term" value="C:membrane"/>
    <property type="evidence" value="ECO:0007669"/>
    <property type="project" value="InterPro"/>
</dbReference>
<comment type="catalytic activity">
    <reaction evidence="10 11">
        <text>a quinone + NADH + 5 H(+)(in) = a quinol + NAD(+) + 4 H(+)(out)</text>
        <dbReference type="Rhea" id="RHEA:57888"/>
        <dbReference type="ChEBI" id="CHEBI:15378"/>
        <dbReference type="ChEBI" id="CHEBI:24646"/>
        <dbReference type="ChEBI" id="CHEBI:57540"/>
        <dbReference type="ChEBI" id="CHEBI:57945"/>
        <dbReference type="ChEBI" id="CHEBI:132124"/>
    </reaction>
</comment>
<dbReference type="PROSITE" id="PS00643">
    <property type="entry name" value="COMPLEX1_75K_3"/>
    <property type="match status" value="1"/>
</dbReference>
<dbReference type="GO" id="GO:0046872">
    <property type="term" value="F:metal ion binding"/>
    <property type="evidence" value="ECO:0007669"/>
    <property type="project" value="UniProtKB-UniRule"/>
</dbReference>
<dbReference type="InterPro" id="IPR000283">
    <property type="entry name" value="NADH_UbQ_OxRdtase_75kDa_su_CS"/>
</dbReference>
<dbReference type="GO" id="GO:0042773">
    <property type="term" value="P:ATP synthesis coupled electron transport"/>
    <property type="evidence" value="ECO:0007669"/>
    <property type="project" value="InterPro"/>
</dbReference>
<dbReference type="SUPFAM" id="SSF54292">
    <property type="entry name" value="2Fe-2S ferredoxin-like"/>
    <property type="match status" value="1"/>
</dbReference>
<keyword evidence="7 11" id="KW-0411">Iron-sulfur</keyword>
<organism evidence="15">
    <name type="scientific">uncultured Thiotrichaceae bacterium</name>
    <dbReference type="NCBI Taxonomy" id="298394"/>
    <lineage>
        <taxon>Bacteria</taxon>
        <taxon>Pseudomonadati</taxon>
        <taxon>Pseudomonadota</taxon>
        <taxon>Gammaproteobacteria</taxon>
        <taxon>Thiotrichales</taxon>
        <taxon>Thiotrichaceae</taxon>
        <taxon>environmental samples</taxon>
    </lineage>
</organism>
<evidence type="ECO:0000259" key="12">
    <source>
        <dbReference type="PROSITE" id="PS51085"/>
    </source>
</evidence>
<dbReference type="GO" id="GO:0008137">
    <property type="term" value="F:NADH dehydrogenase (ubiquinone) activity"/>
    <property type="evidence" value="ECO:0007669"/>
    <property type="project" value="UniProtKB-UniRule"/>
</dbReference>
<dbReference type="SUPFAM" id="SSF53706">
    <property type="entry name" value="Formate dehydrogenase/DMSO reductase, domains 1-3"/>
    <property type="match status" value="1"/>
</dbReference>
<comment type="cofactor">
    <cofactor evidence="1 11">
        <name>[4Fe-4S] cluster</name>
        <dbReference type="ChEBI" id="CHEBI:49883"/>
    </cofactor>
</comment>
<keyword evidence="15" id="KW-0830">Ubiquinone</keyword>
<dbReference type="Gene3D" id="3.40.228.10">
    <property type="entry name" value="Dimethylsulfoxide Reductase, domain 2"/>
    <property type="match status" value="1"/>
</dbReference>
<dbReference type="FunFam" id="3.30.70.20:FF:000002">
    <property type="entry name" value="NADH-ubiquinone oxidoreductase 75 kDa subunit"/>
    <property type="match status" value="1"/>
</dbReference>
<dbReference type="SMART" id="SM00929">
    <property type="entry name" value="NADH-G_4Fe-4S_3"/>
    <property type="match status" value="1"/>
</dbReference>
<name>A0A6S6UGK1_9GAMM</name>
<dbReference type="EC" id="7.1.1.-" evidence="11"/>
<evidence type="ECO:0000256" key="7">
    <source>
        <dbReference type="ARBA" id="ARBA00023014"/>
    </source>
</evidence>
<feature type="domain" description="4Fe-4S His(Cys)3-ligated-type" evidence="14">
    <location>
        <begin position="85"/>
        <end position="124"/>
    </location>
</feature>
<comment type="cofactor">
    <cofactor evidence="11">
        <name>[2Fe-2S] cluster</name>
        <dbReference type="ChEBI" id="CHEBI:190135"/>
    </cofactor>
    <text evidence="11">Binds 1 [2Fe-2S] cluster per subunit.</text>
</comment>
<dbReference type="Pfam" id="PF10588">
    <property type="entry name" value="NADH-G_4Fe-4S_3"/>
    <property type="match status" value="1"/>
</dbReference>
<evidence type="ECO:0000256" key="4">
    <source>
        <dbReference type="ARBA" id="ARBA00022723"/>
    </source>
</evidence>
<feature type="domain" description="4Fe-4S Mo/W bis-MGD-type" evidence="13">
    <location>
        <begin position="222"/>
        <end position="278"/>
    </location>
</feature>
<dbReference type="PANTHER" id="PTHR43105:SF13">
    <property type="entry name" value="NADH-UBIQUINONE OXIDOREDUCTASE 75 KDA SUBUNIT, MITOCHONDRIAL"/>
    <property type="match status" value="1"/>
</dbReference>
<keyword evidence="5 11" id="KW-1278">Translocase</keyword>
<evidence type="ECO:0000259" key="14">
    <source>
        <dbReference type="PROSITE" id="PS51839"/>
    </source>
</evidence>
<dbReference type="GO" id="GO:0048038">
    <property type="term" value="F:quinone binding"/>
    <property type="evidence" value="ECO:0007669"/>
    <property type="project" value="UniProtKB-UniRule"/>
</dbReference>
<keyword evidence="15" id="KW-0560">Oxidoreductase</keyword>
<dbReference type="PROSITE" id="PS00642">
    <property type="entry name" value="COMPLEX1_75K_2"/>
    <property type="match status" value="1"/>
</dbReference>
<dbReference type="InterPro" id="IPR006963">
    <property type="entry name" value="Mopterin_OxRdtase_4Fe-4S_dom"/>
</dbReference>
<dbReference type="CDD" id="cd00207">
    <property type="entry name" value="fer2"/>
    <property type="match status" value="1"/>
</dbReference>
<dbReference type="Pfam" id="PF22117">
    <property type="entry name" value="Fer4_Nqo3"/>
    <property type="match status" value="1"/>
</dbReference>
<comment type="subunit">
    <text evidence="9">Composed of 13 different subunits. Subunits NuoCD, E, F, and G constitute the peripheral sector of the complex.</text>
</comment>
<evidence type="ECO:0000256" key="6">
    <source>
        <dbReference type="ARBA" id="ARBA00023004"/>
    </source>
</evidence>
<dbReference type="InterPro" id="IPR036010">
    <property type="entry name" value="2Fe-2S_ferredoxin-like_sf"/>
</dbReference>
<gene>
    <name evidence="15" type="ORF">HELGO_WM66266</name>
</gene>
<dbReference type="PROSITE" id="PS00641">
    <property type="entry name" value="COMPLEX1_75K_1"/>
    <property type="match status" value="1"/>
</dbReference>
<accession>A0A6S6UGK1</accession>
<dbReference type="NCBIfam" id="TIGR01973">
    <property type="entry name" value="NuoG"/>
    <property type="match status" value="1"/>
</dbReference>
<evidence type="ECO:0000256" key="8">
    <source>
        <dbReference type="ARBA" id="ARBA00023027"/>
    </source>
</evidence>
<sequence>MTDQPAGMVSIEVNGKALLAPSGSMLIEATDAAGITVPRFCYHKKLSIAANCRMCLVDVEKAGKPLPACATPVNDGMKVWTHSEKAKAAQADVMEFLLINHPLDCPICDQGGECELQDVSMGYGNSSSQFVEMKRVVQDKDIGPLIETEMTRCIHCMRCVRFGEEIAGLRELGATGRSEHVEVGTYISKSMKSELSGNVIDLCPVGALTAKPSRYKARAWEMRSHDSIAPHDSVGSNISVHTFDGEVVRVVPKENEAINECWISDRDRFSYQGLNSHDRLLAPQIKRDGQWQEVSWPEALDTVAAILSDADSEQVGALASPTSTLEELYLFQKLMRGAGIANIDHRLRQADFSDQANVSAAPALGVSIEDLENQQAVLLLGSNARQEQPLLNHRLKKAVASGGVVMALNPRWVDFNYEVEQVVVKPLDMVAGMAAMVRAISELADKPLPDEVVDICEGSEVTDREKQIAAHLLGAEHSMVLMGNMAM</sequence>
<dbReference type="AlphaFoldDB" id="A0A6S6UGK1"/>
<dbReference type="Pfam" id="PF22151">
    <property type="entry name" value="Fer4_NDSU1"/>
    <property type="match status" value="1"/>
</dbReference>
<dbReference type="PROSITE" id="PS51669">
    <property type="entry name" value="4FE4S_MOW_BIS_MGD"/>
    <property type="match status" value="1"/>
</dbReference>
<dbReference type="FunFam" id="3.10.20.740:FF:000001">
    <property type="entry name" value="NADH-quinone oxidoreductase subunit G"/>
    <property type="match status" value="1"/>
</dbReference>
<keyword evidence="6 11" id="KW-0408">Iron</keyword>
<dbReference type="GO" id="GO:0016651">
    <property type="term" value="F:oxidoreductase activity, acting on NAD(P)H"/>
    <property type="evidence" value="ECO:0007669"/>
    <property type="project" value="InterPro"/>
</dbReference>
<dbReference type="InterPro" id="IPR054351">
    <property type="entry name" value="NADH_UbQ_OxRdtase_ferredoxin"/>
</dbReference>
<keyword evidence="3 11" id="KW-0004">4Fe-4S</keyword>
<evidence type="ECO:0000256" key="5">
    <source>
        <dbReference type="ARBA" id="ARBA00022967"/>
    </source>
</evidence>
<dbReference type="Gene3D" id="3.40.50.740">
    <property type="match status" value="1"/>
</dbReference>
<evidence type="ECO:0000256" key="10">
    <source>
        <dbReference type="ARBA" id="ARBA00047712"/>
    </source>
</evidence>
<evidence type="ECO:0000256" key="1">
    <source>
        <dbReference type="ARBA" id="ARBA00001966"/>
    </source>
</evidence>
<keyword evidence="4 11" id="KW-0479">Metal-binding</keyword>
<evidence type="ECO:0000256" key="11">
    <source>
        <dbReference type="RuleBase" id="RU003525"/>
    </source>
</evidence>
<keyword evidence="11" id="KW-0874">Quinone</keyword>
<dbReference type="SUPFAM" id="SSF54862">
    <property type="entry name" value="4Fe-4S ferredoxins"/>
    <property type="match status" value="1"/>
</dbReference>
<proteinExistence type="inferred from homology"/>
<dbReference type="InterPro" id="IPR050123">
    <property type="entry name" value="Prok_molybdopt-oxidoreductase"/>
</dbReference>
<reference evidence="15" key="1">
    <citation type="submission" date="2020-01" db="EMBL/GenBank/DDBJ databases">
        <authorList>
            <person name="Meier V. D."/>
            <person name="Meier V D."/>
        </authorList>
    </citation>
    <scope>NUCLEOTIDE SEQUENCE</scope>
    <source>
        <strain evidence="15">HLG_WM_MAG_08</strain>
    </source>
</reference>
<dbReference type="Pfam" id="PF13510">
    <property type="entry name" value="Fer2_4"/>
    <property type="match status" value="1"/>
</dbReference>
<dbReference type="InterPro" id="IPR010228">
    <property type="entry name" value="NADH_UbQ_OxRdtase_Gsu"/>
</dbReference>
<keyword evidence="8 11" id="KW-0520">NAD</keyword>
<feature type="domain" description="2Fe-2S ferredoxin-type" evidence="12">
    <location>
        <begin position="7"/>
        <end position="85"/>
    </location>
</feature>
<evidence type="ECO:0000313" key="15">
    <source>
        <dbReference type="EMBL" id="CAA6827116.1"/>
    </source>
</evidence>
<dbReference type="EMBL" id="CACVAV010000439">
    <property type="protein sequence ID" value="CAA6827116.1"/>
    <property type="molecule type" value="Genomic_DNA"/>
</dbReference>
<dbReference type="PANTHER" id="PTHR43105">
    <property type="entry name" value="RESPIRATORY NITRATE REDUCTASE"/>
    <property type="match status" value="1"/>
</dbReference>
<dbReference type="PROSITE" id="PS51839">
    <property type="entry name" value="4FE4S_HC3"/>
    <property type="match status" value="1"/>
</dbReference>
<comment type="function">
    <text evidence="11">NDH-1 shuttles electrons from NADH, via FMN and iron-sulfur (Fe-S) centers, to quinones in the respiratory chain. Couples the redox reaction to proton translocation (for every two electrons transferred, four hydrogen ions are translocated across the cytoplasmic membrane), and thus conserves the redox energy in a proton gradient.</text>
</comment>
<dbReference type="GO" id="GO:0051537">
    <property type="term" value="F:2 iron, 2 sulfur cluster binding"/>
    <property type="evidence" value="ECO:0007669"/>
    <property type="project" value="UniProtKB-UniRule"/>
</dbReference>
<dbReference type="Gene3D" id="3.10.20.740">
    <property type="match status" value="1"/>
</dbReference>